<feature type="non-terminal residue" evidence="1">
    <location>
        <position position="1"/>
    </location>
</feature>
<keyword evidence="1" id="KW-0378">Hydrolase</keyword>
<keyword evidence="1" id="KW-0540">Nuclease</keyword>
<evidence type="ECO:0000313" key="1">
    <source>
        <dbReference type="EMBL" id="JAT91825.1"/>
    </source>
</evidence>
<dbReference type="GO" id="GO:0004519">
    <property type="term" value="F:endonuclease activity"/>
    <property type="evidence" value="ECO:0007669"/>
    <property type="project" value="UniProtKB-KW"/>
</dbReference>
<reference evidence="1" key="1">
    <citation type="journal article" date="2017" name="Front. Cell. Infect. Microbiol.">
        <title>The Distinct Transcriptional Response of the Midgut of Amblyomma sculptum and Amblyomma aureolatum Ticks to Rickettsia rickettsii Correlates to Their Differences in Susceptibility to Infection.</title>
        <authorList>
            <person name="Martins L.A."/>
            <person name="Galletti M.F.B.M."/>
            <person name="Ribeiro J.M."/>
            <person name="Fujita A."/>
            <person name="Costa F.B."/>
            <person name="Labruna M.B."/>
            <person name="Daffre S."/>
            <person name="Fogaca A.C."/>
        </authorList>
    </citation>
    <scope>NUCLEOTIDE SEQUENCE</scope>
</reference>
<protein>
    <submittedName>
        <fullName evidence="1">Putative endonuclease/reverse transcript</fullName>
    </submittedName>
</protein>
<proteinExistence type="evidence at transcript level"/>
<accession>A0A1E1WXS7</accession>
<sequence length="110" mass="13111">RTNSVTEILQSCILETLETRRKKQRLKCLYRILHGELKINRNRYLHPPDKLSARLNHDKSIRPYFARTDVFRCCLFPDVIQLWNELPAHVVHSTSVIAFQTSLDKYFNDR</sequence>
<dbReference type="AlphaFoldDB" id="A0A1E1WXS7"/>
<name>A0A1E1WXS7_9ACAR</name>
<organism evidence="1">
    <name type="scientific">Amblyomma aureolatum</name>
    <dbReference type="NCBI Taxonomy" id="187763"/>
    <lineage>
        <taxon>Eukaryota</taxon>
        <taxon>Metazoa</taxon>
        <taxon>Ecdysozoa</taxon>
        <taxon>Arthropoda</taxon>
        <taxon>Chelicerata</taxon>
        <taxon>Arachnida</taxon>
        <taxon>Acari</taxon>
        <taxon>Parasitiformes</taxon>
        <taxon>Ixodida</taxon>
        <taxon>Ixodoidea</taxon>
        <taxon>Ixodidae</taxon>
        <taxon>Amblyomminae</taxon>
        <taxon>Amblyomma</taxon>
    </lineage>
</organism>
<dbReference type="EMBL" id="GFAC01007363">
    <property type="protein sequence ID" value="JAT91825.1"/>
    <property type="molecule type" value="mRNA"/>
</dbReference>
<keyword evidence="1" id="KW-0255">Endonuclease</keyword>